<keyword evidence="1" id="KW-0472">Membrane</keyword>
<protein>
    <recommendedName>
        <fullName evidence="2">DUF4342 domain-containing protein</fullName>
    </recommendedName>
</protein>
<dbReference type="HOGENOM" id="CLU_115782_6_0_0"/>
<evidence type="ECO:0000313" key="3">
    <source>
        <dbReference type="EMBL" id="ADH64003.1"/>
    </source>
</evidence>
<gene>
    <name evidence="3" type="ordered locus">Mesil_2132</name>
</gene>
<dbReference type="EMBL" id="CP002042">
    <property type="protein sequence ID" value="ADH64003.1"/>
    <property type="molecule type" value="Genomic_DNA"/>
</dbReference>
<keyword evidence="1" id="KW-0812">Transmembrane</keyword>
<reference evidence="3 4" key="1">
    <citation type="journal article" date="2010" name="Stand. Genomic Sci.">
        <title>Complete genome sequence of Meiothermus silvanus type strain (VI-R2).</title>
        <authorList>
            <person name="Sikorski J."/>
            <person name="Tindall B.J."/>
            <person name="Lowry S."/>
            <person name="Lucas S."/>
            <person name="Nolan M."/>
            <person name="Copeland A."/>
            <person name="Glavina Del Rio T."/>
            <person name="Tice H."/>
            <person name="Cheng J.F."/>
            <person name="Han C."/>
            <person name="Pitluck S."/>
            <person name="Liolios K."/>
            <person name="Ivanova N."/>
            <person name="Mavromatis K."/>
            <person name="Mikhailova N."/>
            <person name="Pati A."/>
            <person name="Goodwin L."/>
            <person name="Chen A."/>
            <person name="Palaniappan K."/>
            <person name="Land M."/>
            <person name="Hauser L."/>
            <person name="Chang Y.J."/>
            <person name="Jeffries C.D."/>
            <person name="Rohde M."/>
            <person name="Goker M."/>
            <person name="Woyke T."/>
            <person name="Bristow J."/>
            <person name="Eisen J.A."/>
            <person name="Markowitz V."/>
            <person name="Hugenholtz P."/>
            <person name="Kyrpides N.C."/>
            <person name="Klenk H.P."/>
            <person name="Lapidus A."/>
        </authorList>
    </citation>
    <scope>NUCLEOTIDE SEQUENCE [LARGE SCALE GENOMIC DNA]</scope>
    <source>
        <strain evidence="4">ATCC 700542 / DSM 9946 / VI-R2</strain>
    </source>
</reference>
<dbReference type="RefSeq" id="WP_013158552.1">
    <property type="nucleotide sequence ID" value="NC_014212.1"/>
</dbReference>
<dbReference type="AlphaFoldDB" id="D7BHR3"/>
<dbReference type="STRING" id="526227.Mesil_2132"/>
<evidence type="ECO:0000313" key="4">
    <source>
        <dbReference type="Proteomes" id="UP000001916"/>
    </source>
</evidence>
<dbReference type="OrthoDB" id="677607at2"/>
<dbReference type="Pfam" id="PF14242">
    <property type="entry name" value="DUF4342"/>
    <property type="match status" value="1"/>
</dbReference>
<evidence type="ECO:0000256" key="1">
    <source>
        <dbReference type="SAM" id="Phobius"/>
    </source>
</evidence>
<feature type="transmembrane region" description="Helical" evidence="1">
    <location>
        <begin position="68"/>
        <end position="92"/>
    </location>
</feature>
<dbReference type="InterPro" id="IPR025642">
    <property type="entry name" value="DUF4342"/>
</dbReference>
<dbReference type="Proteomes" id="UP000001916">
    <property type="component" value="Chromosome"/>
</dbReference>
<accession>D7BHR3</accession>
<sequence>MNENETTQTTTTPEPETKKRTWVEEIEVAGSQLVEKLKDLLAEGNARRVIIRTKDGNELLAMPVTLGVLGGGVFALAAPIWAAIGALAALVAQVKLEVVREEPEATETPKNETPPQV</sequence>
<keyword evidence="1" id="KW-1133">Transmembrane helix</keyword>
<feature type="domain" description="DUF4342" evidence="2">
    <location>
        <begin position="19"/>
        <end position="100"/>
    </location>
</feature>
<evidence type="ECO:0000259" key="2">
    <source>
        <dbReference type="Pfam" id="PF14242"/>
    </source>
</evidence>
<dbReference type="eggNOG" id="COG1308">
    <property type="taxonomic scope" value="Bacteria"/>
</dbReference>
<keyword evidence="4" id="KW-1185">Reference proteome</keyword>
<proteinExistence type="predicted"/>
<organism evidence="3 4">
    <name type="scientific">Allomeiothermus silvanus (strain ATCC 700542 / DSM 9946 / NBRC 106475 / NCIMB 13440 / VI-R2)</name>
    <name type="common">Thermus silvanus</name>
    <dbReference type="NCBI Taxonomy" id="526227"/>
    <lineage>
        <taxon>Bacteria</taxon>
        <taxon>Thermotogati</taxon>
        <taxon>Deinococcota</taxon>
        <taxon>Deinococci</taxon>
        <taxon>Thermales</taxon>
        <taxon>Thermaceae</taxon>
        <taxon>Allomeiothermus</taxon>
    </lineage>
</organism>
<name>D7BHR3_ALLS1</name>
<dbReference type="KEGG" id="msv:Mesil_2132"/>